<dbReference type="OrthoDB" id="416344at2759"/>
<evidence type="ECO:0000256" key="5">
    <source>
        <dbReference type="ARBA" id="ARBA00012917"/>
    </source>
</evidence>
<dbReference type="FunFam" id="3.40.50.1820:FF:000043">
    <property type="entry name" value="acylamino-acid-releasing enzyme"/>
    <property type="match status" value="1"/>
</dbReference>
<dbReference type="Proteomes" id="UP000694397">
    <property type="component" value="Chromosome 2"/>
</dbReference>
<evidence type="ECO:0000256" key="3">
    <source>
        <dbReference type="ARBA" id="ARBA00010040"/>
    </source>
</evidence>
<evidence type="ECO:0000256" key="6">
    <source>
        <dbReference type="ARBA" id="ARBA00018421"/>
    </source>
</evidence>
<dbReference type="InterPro" id="IPR029058">
    <property type="entry name" value="AB_hydrolase_fold"/>
</dbReference>
<evidence type="ECO:0000313" key="13">
    <source>
        <dbReference type="Proteomes" id="UP000694397"/>
    </source>
</evidence>
<dbReference type="SUPFAM" id="SSF53474">
    <property type="entry name" value="alpha/beta-Hydrolases"/>
    <property type="match status" value="1"/>
</dbReference>
<dbReference type="GO" id="GO:0004252">
    <property type="term" value="F:serine-type endopeptidase activity"/>
    <property type="evidence" value="ECO:0007669"/>
    <property type="project" value="TreeGrafter"/>
</dbReference>
<dbReference type="Pfam" id="PF19283">
    <property type="entry name" value="APEH_N"/>
    <property type="match status" value="1"/>
</dbReference>
<evidence type="ECO:0000256" key="7">
    <source>
        <dbReference type="ARBA" id="ARBA00022490"/>
    </source>
</evidence>
<evidence type="ECO:0000256" key="8">
    <source>
        <dbReference type="ARBA" id="ARBA00022801"/>
    </source>
</evidence>
<keyword evidence="13" id="KW-1185">Reference proteome</keyword>
<dbReference type="GO" id="GO:0005737">
    <property type="term" value="C:cytoplasm"/>
    <property type="evidence" value="ECO:0007669"/>
    <property type="project" value="UniProtKB-SubCell"/>
</dbReference>
<dbReference type="InterPro" id="IPR011042">
    <property type="entry name" value="6-blade_b-propeller_TolB-like"/>
</dbReference>
<dbReference type="Gene3D" id="3.40.50.1820">
    <property type="entry name" value="alpha/beta hydrolase"/>
    <property type="match status" value="1"/>
</dbReference>
<comment type="similarity">
    <text evidence="3">Belongs to the peptidase S9C family.</text>
</comment>
<dbReference type="Pfam" id="PF00326">
    <property type="entry name" value="Peptidase_S9"/>
    <property type="match status" value="1"/>
</dbReference>
<evidence type="ECO:0000256" key="9">
    <source>
        <dbReference type="SAM" id="MobiDB-lite"/>
    </source>
</evidence>
<evidence type="ECO:0000259" key="11">
    <source>
        <dbReference type="Pfam" id="PF19283"/>
    </source>
</evidence>
<dbReference type="PANTHER" id="PTHR42776">
    <property type="entry name" value="SERINE PEPTIDASE S9 FAMILY MEMBER"/>
    <property type="match status" value="1"/>
</dbReference>
<name>A0A8C9S7E9_SCLFO</name>
<sequence length="769" mass="85086">MTMHAFMSATTPTPAPPPPRFRAHTRWFGPTCGGSVRRESMESTTEPESILAMFQEYSEFPTPLSVALSSDTPHSHGERSITLCTEWSQKGIGTRPGSSLRFQKQYNLVCGERTVIRTLLPGPCNQLLGELLTRESPSGTLKAVVREQTREGVTHQFLEIWSKHRMMKNIDLTSLNKHGKVYDDAQFGCLAWSPCEGKVLYAAEMKQGKVGSSSVLEETRAARDDAKAGPSGEEVTGWKGHCNVYQDDWGEGLASKSTPVLCVADISKGTVLLQQGIPPQVSPGQALWAPGGDGVLFVGWWHEPFRLGLKFCSNRRSALFHVDLEGNCELLSSDSNAVSSPRLSPDGRYIVYLQGQVFGPHKQCLSLHVYDWMRKKVTLLVDVVNRPIEGEFAGLYEALPEHCWSSDSQRVVFSSPRRNWKELFVVDRFTRRVTRLVDNEEFGCWKLLAIEQDLMVVCCSGLNCPPCLRVGFLPPPGGEAGVIWTSLEEPHQIHMLDWRVLDVTPTVQEENTEYSGLDFGALLLKPRGTRGGSKIPLAVFAHGGPHSQFCAEWNVFSAALARVGFAVLMVNYRGSTGFGQDSILSLIGNVGSQDVKDMQRAVMTALQSDATLDPKRVAVIGGSHGGFLACHLIGQYPDFYRACVARNPVINAATLLGTSDIVDWRYSVLGLQYSYDRLPSPDDLTLMLQSSPIVHASQIRSPVLLMLGGKDKRVCPHQGLELYRALKSRGSPVRLLWYSEDGHTLSRADTQADCFLNTALWFLQHLDLH</sequence>
<dbReference type="SUPFAM" id="SSF82171">
    <property type="entry name" value="DPP6 N-terminal domain-like"/>
    <property type="match status" value="1"/>
</dbReference>
<feature type="domain" description="Peptidase S9 prolyl oligopeptidase catalytic" evidence="10">
    <location>
        <begin position="559"/>
        <end position="767"/>
    </location>
</feature>
<comment type="catalytic activity">
    <reaction evidence="1">
        <text>Cleavage of an N-acetyl or N-formyl amino acid from the N-terminus of a polypeptide.</text>
        <dbReference type="EC" id="3.4.19.1"/>
    </reaction>
</comment>
<keyword evidence="7" id="KW-0963">Cytoplasm</keyword>
<dbReference type="GO" id="GO:0006508">
    <property type="term" value="P:proteolysis"/>
    <property type="evidence" value="ECO:0007669"/>
    <property type="project" value="InterPro"/>
</dbReference>
<accession>A0A8C9S7E9</accession>
<proteinExistence type="inferred from homology"/>
<keyword evidence="8" id="KW-0378">Hydrolase</keyword>
<dbReference type="GO" id="GO:0008242">
    <property type="term" value="F:omega peptidase activity"/>
    <property type="evidence" value="ECO:0007669"/>
    <property type="project" value="UniProtKB-EC"/>
</dbReference>
<evidence type="ECO:0000256" key="4">
    <source>
        <dbReference type="ARBA" id="ARBA00011881"/>
    </source>
</evidence>
<dbReference type="GeneTree" id="ENSGT00940000166103"/>
<comment type="subcellular location">
    <subcellularLocation>
        <location evidence="2">Cytoplasm</location>
    </subcellularLocation>
</comment>
<evidence type="ECO:0000256" key="2">
    <source>
        <dbReference type="ARBA" id="ARBA00004496"/>
    </source>
</evidence>
<evidence type="ECO:0000313" key="12">
    <source>
        <dbReference type="Ensembl" id="ENSSFOP00015028898.2"/>
    </source>
</evidence>
<dbReference type="Gene3D" id="2.120.10.30">
    <property type="entry name" value="TolB, C-terminal domain"/>
    <property type="match status" value="1"/>
</dbReference>
<reference evidence="12" key="3">
    <citation type="submission" date="2025-09" db="UniProtKB">
        <authorList>
            <consortium name="Ensembl"/>
        </authorList>
    </citation>
    <scope>IDENTIFICATION</scope>
</reference>
<reference evidence="12 13" key="1">
    <citation type="submission" date="2019-04" db="EMBL/GenBank/DDBJ databases">
        <authorList>
            <consortium name="Wellcome Sanger Institute Data Sharing"/>
        </authorList>
    </citation>
    <scope>NUCLEOTIDE SEQUENCE [LARGE SCALE GENOMIC DNA]</scope>
</reference>
<dbReference type="InterPro" id="IPR045550">
    <property type="entry name" value="AARE_N"/>
</dbReference>
<gene>
    <name evidence="12" type="primary">zgc:136971</name>
</gene>
<dbReference type="PANTHER" id="PTHR42776:SF1">
    <property type="entry name" value="ACYLAMINO-ACID-RELEASING ENZYME"/>
    <property type="match status" value="1"/>
</dbReference>
<protein>
    <recommendedName>
        <fullName evidence="6">Acylamino-acid-releasing enzyme</fullName>
        <ecNumber evidence="5">3.4.19.1</ecNumber>
    </recommendedName>
</protein>
<reference evidence="12" key="2">
    <citation type="submission" date="2025-08" db="UniProtKB">
        <authorList>
            <consortium name="Ensembl"/>
        </authorList>
    </citation>
    <scope>IDENTIFICATION</scope>
</reference>
<organism evidence="12 13">
    <name type="scientific">Scleropages formosus</name>
    <name type="common">Asian bonytongue</name>
    <name type="synonym">Osteoglossum formosum</name>
    <dbReference type="NCBI Taxonomy" id="113540"/>
    <lineage>
        <taxon>Eukaryota</taxon>
        <taxon>Metazoa</taxon>
        <taxon>Chordata</taxon>
        <taxon>Craniata</taxon>
        <taxon>Vertebrata</taxon>
        <taxon>Euteleostomi</taxon>
        <taxon>Actinopterygii</taxon>
        <taxon>Neopterygii</taxon>
        <taxon>Teleostei</taxon>
        <taxon>Osteoglossocephala</taxon>
        <taxon>Osteoglossomorpha</taxon>
        <taxon>Osteoglossiformes</taxon>
        <taxon>Osteoglossidae</taxon>
        <taxon>Scleropages</taxon>
    </lineage>
</organism>
<evidence type="ECO:0000256" key="1">
    <source>
        <dbReference type="ARBA" id="ARBA00000721"/>
    </source>
</evidence>
<evidence type="ECO:0000259" key="10">
    <source>
        <dbReference type="Pfam" id="PF00326"/>
    </source>
</evidence>
<dbReference type="AlphaFoldDB" id="A0A8C9S7E9"/>
<feature type="domain" description="Acylamino-acid-releasing enzyme N-terminal" evidence="11">
    <location>
        <begin position="129"/>
        <end position="475"/>
    </location>
</feature>
<dbReference type="EC" id="3.4.19.1" evidence="5"/>
<feature type="region of interest" description="Disordered" evidence="9">
    <location>
        <begin position="1"/>
        <end position="21"/>
    </location>
</feature>
<dbReference type="InterPro" id="IPR001375">
    <property type="entry name" value="Peptidase_S9_cat"/>
</dbReference>
<comment type="subunit">
    <text evidence="4">Homotetramer.</text>
</comment>
<dbReference type="Ensembl" id="ENSSFOT00015029226.2">
    <property type="protein sequence ID" value="ENSSFOP00015028898.2"/>
    <property type="gene ID" value="ENSSFOG00015018563.2"/>
</dbReference>